<organism evidence="6 7">
    <name type="scientific">Alicyclobacillus hesperidum</name>
    <dbReference type="NCBI Taxonomy" id="89784"/>
    <lineage>
        <taxon>Bacteria</taxon>
        <taxon>Bacillati</taxon>
        <taxon>Bacillota</taxon>
        <taxon>Bacilli</taxon>
        <taxon>Bacillales</taxon>
        <taxon>Alicyclobacillaceae</taxon>
        <taxon>Alicyclobacillus</taxon>
    </lineage>
</organism>
<dbReference type="SUPFAM" id="SSF53850">
    <property type="entry name" value="Periplasmic binding protein-like II"/>
    <property type="match status" value="1"/>
</dbReference>
<dbReference type="PRINTS" id="PR00039">
    <property type="entry name" value="HTHLYSR"/>
</dbReference>
<dbReference type="InterPro" id="IPR036388">
    <property type="entry name" value="WH-like_DNA-bd_sf"/>
</dbReference>
<keyword evidence="3 6" id="KW-0238">DNA-binding</keyword>
<dbReference type="InterPro" id="IPR005119">
    <property type="entry name" value="LysR_subst-bd"/>
</dbReference>
<dbReference type="PANTHER" id="PTHR30126:SF40">
    <property type="entry name" value="HTH-TYPE TRANSCRIPTIONAL REGULATOR GLTR"/>
    <property type="match status" value="1"/>
</dbReference>
<dbReference type="InterPro" id="IPR000847">
    <property type="entry name" value="LysR_HTH_N"/>
</dbReference>
<evidence type="ECO:0000256" key="1">
    <source>
        <dbReference type="ARBA" id="ARBA00009437"/>
    </source>
</evidence>
<dbReference type="Gene3D" id="1.10.10.10">
    <property type="entry name" value="Winged helix-like DNA-binding domain superfamily/Winged helix DNA-binding domain"/>
    <property type="match status" value="1"/>
</dbReference>
<dbReference type="InterPro" id="IPR036390">
    <property type="entry name" value="WH_DNA-bd_sf"/>
</dbReference>
<dbReference type="GO" id="GO:0003700">
    <property type="term" value="F:DNA-binding transcription factor activity"/>
    <property type="evidence" value="ECO:0007669"/>
    <property type="project" value="InterPro"/>
</dbReference>
<dbReference type="GO" id="GO:0000976">
    <property type="term" value="F:transcription cis-regulatory region binding"/>
    <property type="evidence" value="ECO:0007669"/>
    <property type="project" value="TreeGrafter"/>
</dbReference>
<evidence type="ECO:0000259" key="5">
    <source>
        <dbReference type="PROSITE" id="PS50931"/>
    </source>
</evidence>
<sequence>MGDETLDVLYRTLLAVVEHQTLSDAARVLHTTQPTVTRQLQQLERRLGAPLFDRSGKRLTLTGAGERVYAFASELQTLEVRLQEELREFADPSAGLIRIGAGLSPTLYRLPSILAQYAEQHPRVRFQVVTGSSKLTMERLQARTVDAAIVTTPPASSDDFVMTPLWRDALVVVAPSGHPLAGCACTLGDLAQQPMVVMHPESGLRQLVHDTFTRMGVADPALPLMETDSLEAMSRFVQAGMGLAIVPWPAVAEDVQAKRLCTVNLIDVDLGARTVTLVVRKHTTMPQAAQAFVSWLAARSEAPGRELR</sequence>
<dbReference type="STRING" id="89784.SAMN04489725_101220"/>
<reference evidence="7" key="1">
    <citation type="submission" date="2016-10" db="EMBL/GenBank/DDBJ databases">
        <authorList>
            <person name="Varghese N."/>
        </authorList>
    </citation>
    <scope>NUCLEOTIDE SEQUENCE [LARGE SCALE GENOMIC DNA]</scope>
    <source>
        <strain evidence="7">DSM 12489</strain>
    </source>
</reference>
<dbReference type="Proteomes" id="UP000182589">
    <property type="component" value="Unassembled WGS sequence"/>
</dbReference>
<evidence type="ECO:0000256" key="3">
    <source>
        <dbReference type="ARBA" id="ARBA00023125"/>
    </source>
</evidence>
<evidence type="ECO:0000313" key="7">
    <source>
        <dbReference type="Proteomes" id="UP000182589"/>
    </source>
</evidence>
<dbReference type="AlphaFoldDB" id="A0A1H2QE01"/>
<gene>
    <name evidence="6" type="ORF">SAMN04489725_101220</name>
</gene>
<dbReference type="PANTHER" id="PTHR30126">
    <property type="entry name" value="HTH-TYPE TRANSCRIPTIONAL REGULATOR"/>
    <property type="match status" value="1"/>
</dbReference>
<keyword evidence="7" id="KW-1185">Reference proteome</keyword>
<dbReference type="Pfam" id="PF00126">
    <property type="entry name" value="HTH_1"/>
    <property type="match status" value="1"/>
</dbReference>
<evidence type="ECO:0000313" key="6">
    <source>
        <dbReference type="EMBL" id="SDW05411.1"/>
    </source>
</evidence>
<dbReference type="CDD" id="cd05466">
    <property type="entry name" value="PBP2_LTTR_substrate"/>
    <property type="match status" value="1"/>
</dbReference>
<dbReference type="Gene3D" id="3.40.190.290">
    <property type="match status" value="1"/>
</dbReference>
<evidence type="ECO:0000256" key="4">
    <source>
        <dbReference type="ARBA" id="ARBA00023163"/>
    </source>
</evidence>
<name>A0A1H2QE01_9BACL</name>
<protein>
    <submittedName>
        <fullName evidence="6">DNA-binding transcriptional regulator, LysR family</fullName>
    </submittedName>
</protein>
<dbReference type="EMBL" id="FNOJ01000001">
    <property type="protein sequence ID" value="SDW05411.1"/>
    <property type="molecule type" value="Genomic_DNA"/>
</dbReference>
<keyword evidence="4" id="KW-0804">Transcription</keyword>
<comment type="similarity">
    <text evidence="1">Belongs to the LysR transcriptional regulatory family.</text>
</comment>
<dbReference type="Pfam" id="PF03466">
    <property type="entry name" value="LysR_substrate"/>
    <property type="match status" value="1"/>
</dbReference>
<feature type="domain" description="HTH lysR-type" evidence="5">
    <location>
        <begin position="11"/>
        <end position="62"/>
    </location>
</feature>
<proteinExistence type="inferred from homology"/>
<keyword evidence="2" id="KW-0805">Transcription regulation</keyword>
<evidence type="ECO:0000256" key="2">
    <source>
        <dbReference type="ARBA" id="ARBA00023015"/>
    </source>
</evidence>
<accession>A0A1H2QE01</accession>
<dbReference type="PROSITE" id="PS50931">
    <property type="entry name" value="HTH_LYSR"/>
    <property type="match status" value="1"/>
</dbReference>
<dbReference type="SUPFAM" id="SSF46785">
    <property type="entry name" value="Winged helix' DNA-binding domain"/>
    <property type="match status" value="1"/>
</dbReference>